<sequence>MTDERRTFLFMPESAYGPTNNCIGIGNELLKRGHRVVFAAERSWEGKLTALGFEEDLVDLAPVEEPAEGEEAAEQDAGQFWKDYIKEVSPEFRKTTTEQLETVTLPIWEELVTGAKFCEPQLKDIIARVQPDVIIEDNVLTFPALVTAGVPFVRIVSCNPLEVPGEGIAPVFSGLAKDDTEGWAAFRAEYERTHRPLWQEFDAWVQEQGAPPLPDLEFIHSGDENLYVYPEELDYTDVRPLDEHWHRLDSSVRETEAAPTDLPESFTDGSRPLIYFSLGSLGSADVGLMRRVIAALADMPVNVIVSKGPLHDELELADNMWGAEFLPQTKLLPLADLVITHGGNNTTTESLHFGKPMILLPLFWDQYDNAQRVDEQGYGLRLDPYRFTPEELQGAVQRLLDDTELRARIVAIGESIRSRGGVAAAADVIERASVREHA</sequence>
<keyword evidence="2" id="KW-0328">Glycosyltransferase</keyword>
<dbReference type="CDD" id="cd03784">
    <property type="entry name" value="GT1_Gtf-like"/>
    <property type="match status" value="1"/>
</dbReference>
<evidence type="ECO:0000313" key="4">
    <source>
        <dbReference type="Proteomes" id="UP001144396"/>
    </source>
</evidence>
<dbReference type="GO" id="GO:0017000">
    <property type="term" value="P:antibiotic biosynthetic process"/>
    <property type="evidence" value="ECO:0007669"/>
    <property type="project" value="UniProtKB-ARBA"/>
</dbReference>
<dbReference type="GO" id="GO:0008194">
    <property type="term" value="F:UDP-glycosyltransferase activity"/>
    <property type="evidence" value="ECO:0007669"/>
    <property type="project" value="InterPro"/>
</dbReference>
<dbReference type="Proteomes" id="UP001144396">
    <property type="component" value="Unassembled WGS sequence"/>
</dbReference>
<keyword evidence="4" id="KW-1185">Reference proteome</keyword>
<dbReference type="EMBL" id="BSDP01000001">
    <property type="protein sequence ID" value="GLI26823.1"/>
    <property type="molecule type" value="Genomic_DNA"/>
</dbReference>
<protein>
    <submittedName>
        <fullName evidence="3">Glycosyl transferase family 1</fullName>
    </submittedName>
</protein>
<evidence type="ECO:0000256" key="1">
    <source>
        <dbReference type="ARBA" id="ARBA00022679"/>
    </source>
</evidence>
<evidence type="ECO:0000313" key="3">
    <source>
        <dbReference type="EMBL" id="GLI26823.1"/>
    </source>
</evidence>
<dbReference type="InterPro" id="IPR050426">
    <property type="entry name" value="Glycosyltransferase_28"/>
</dbReference>
<organism evidence="3 4">
    <name type="scientific">Agromyces rhizosphaerae</name>
    <dbReference type="NCBI Taxonomy" id="88374"/>
    <lineage>
        <taxon>Bacteria</taxon>
        <taxon>Bacillati</taxon>
        <taxon>Actinomycetota</taxon>
        <taxon>Actinomycetes</taxon>
        <taxon>Micrococcales</taxon>
        <taxon>Microbacteriaceae</taxon>
        <taxon>Agromyces</taxon>
    </lineage>
</organism>
<evidence type="ECO:0000256" key="2">
    <source>
        <dbReference type="RuleBase" id="RU003718"/>
    </source>
</evidence>
<reference evidence="3" key="1">
    <citation type="submission" date="2022-12" db="EMBL/GenBank/DDBJ databases">
        <title>Reference genome sequencing for broad-spectrum identification of bacterial and archaeal isolates by mass spectrometry.</title>
        <authorList>
            <person name="Sekiguchi Y."/>
            <person name="Tourlousse D.M."/>
        </authorList>
    </citation>
    <scope>NUCLEOTIDE SEQUENCE</scope>
    <source>
        <strain evidence="3">14</strain>
    </source>
</reference>
<gene>
    <name evidence="3" type="ORF">ARHIZOSPH14_10650</name>
</gene>
<comment type="caution">
    <text evidence="3">The sequence shown here is derived from an EMBL/GenBank/DDBJ whole genome shotgun (WGS) entry which is preliminary data.</text>
</comment>
<dbReference type="RefSeq" id="WP_281882835.1">
    <property type="nucleotide sequence ID" value="NZ_BSDP01000001.1"/>
</dbReference>
<comment type="similarity">
    <text evidence="2">Belongs to the UDP-glycosyltransferase family.</text>
</comment>
<dbReference type="Pfam" id="PF00201">
    <property type="entry name" value="UDPGT"/>
    <property type="match status" value="1"/>
</dbReference>
<dbReference type="InterPro" id="IPR035595">
    <property type="entry name" value="UDP_glycos_trans_CS"/>
</dbReference>
<dbReference type="PANTHER" id="PTHR48050">
    <property type="entry name" value="STEROL 3-BETA-GLUCOSYLTRANSFERASE"/>
    <property type="match status" value="1"/>
</dbReference>
<dbReference type="PROSITE" id="PS00375">
    <property type="entry name" value="UDPGT"/>
    <property type="match status" value="1"/>
</dbReference>
<dbReference type="PANTHER" id="PTHR48050:SF13">
    <property type="entry name" value="STEROL 3-BETA-GLUCOSYLTRANSFERASE UGT80A2"/>
    <property type="match status" value="1"/>
</dbReference>
<dbReference type="AlphaFoldDB" id="A0A9W6FR73"/>
<accession>A0A9W6FR73</accession>
<dbReference type="Gene3D" id="3.40.50.2000">
    <property type="entry name" value="Glycogen Phosphorylase B"/>
    <property type="match status" value="2"/>
</dbReference>
<dbReference type="SUPFAM" id="SSF53756">
    <property type="entry name" value="UDP-Glycosyltransferase/glycogen phosphorylase"/>
    <property type="match status" value="1"/>
</dbReference>
<keyword evidence="1 2" id="KW-0808">Transferase</keyword>
<name>A0A9W6FR73_9MICO</name>
<proteinExistence type="inferred from homology"/>
<dbReference type="InterPro" id="IPR002213">
    <property type="entry name" value="UDP_glucos_trans"/>
</dbReference>